<dbReference type="EMBL" id="AEWX01000021">
    <property type="protein sequence ID" value="EGC19977.1"/>
    <property type="molecule type" value="Genomic_DNA"/>
</dbReference>
<dbReference type="STRING" id="888743.HMPREF9141_1462"/>
<reference evidence="1 2" key="1">
    <citation type="submission" date="2011-01" db="EMBL/GenBank/DDBJ databases">
        <authorList>
            <person name="Muzny D."/>
            <person name="Qin X."/>
            <person name="Deng J."/>
            <person name="Jiang H."/>
            <person name="Liu Y."/>
            <person name="Qu J."/>
            <person name="Song X.-Z."/>
            <person name="Zhang L."/>
            <person name="Thornton R."/>
            <person name="Coyle M."/>
            <person name="Francisco L."/>
            <person name="Jackson L."/>
            <person name="Javaid M."/>
            <person name="Korchina V."/>
            <person name="Kovar C."/>
            <person name="Mata R."/>
            <person name="Mathew T."/>
            <person name="Ngo R."/>
            <person name="Nguyen L."/>
            <person name="Nguyen N."/>
            <person name="Okwuonu G."/>
            <person name="Ongeri F."/>
            <person name="Pham C."/>
            <person name="Simmons D."/>
            <person name="Wilczek-Boney K."/>
            <person name="Hale W."/>
            <person name="Jakkamsetti A."/>
            <person name="Pham P."/>
            <person name="Ruth R."/>
            <person name="San Lucas F."/>
            <person name="Warren J."/>
            <person name="Zhang J."/>
            <person name="Zhao Z."/>
            <person name="Zhou C."/>
            <person name="Zhu D."/>
            <person name="Lee S."/>
            <person name="Bess C."/>
            <person name="Blankenburg K."/>
            <person name="Forbes L."/>
            <person name="Fu Q."/>
            <person name="Gubbala S."/>
            <person name="Hirani K."/>
            <person name="Jayaseelan J.C."/>
            <person name="Lara F."/>
            <person name="Munidasa M."/>
            <person name="Palculict T."/>
            <person name="Patil S."/>
            <person name="Pu L.-L."/>
            <person name="Saada N."/>
            <person name="Tang L."/>
            <person name="Weissenberger G."/>
            <person name="Zhu Y."/>
            <person name="Hemphill L."/>
            <person name="Shang Y."/>
            <person name="Youmans B."/>
            <person name="Ayvaz T."/>
            <person name="Ross M."/>
            <person name="Santibanez J."/>
            <person name="Aqrawi P."/>
            <person name="Gross S."/>
            <person name="Joshi V."/>
            <person name="Fowler G."/>
            <person name="Nazareth L."/>
            <person name="Reid J."/>
            <person name="Worley K."/>
            <person name="Petrosino J."/>
            <person name="Highlander S."/>
            <person name="Gibbs R."/>
        </authorList>
    </citation>
    <scope>NUCLEOTIDE SEQUENCE [LARGE SCALE GENOMIC DNA]</scope>
    <source>
        <strain evidence="1 2">DSM 16608</strain>
    </source>
</reference>
<comment type="caution">
    <text evidence="1">The sequence shown here is derived from an EMBL/GenBank/DDBJ whole genome shotgun (WGS) entry which is preliminary data.</text>
</comment>
<protein>
    <submittedName>
        <fullName evidence="1">Uncharacterized protein</fullName>
    </submittedName>
</protein>
<organism evidence="1 2">
    <name type="scientific">Prevotella multiformis DSM 16608</name>
    <dbReference type="NCBI Taxonomy" id="888743"/>
    <lineage>
        <taxon>Bacteria</taxon>
        <taxon>Pseudomonadati</taxon>
        <taxon>Bacteroidota</taxon>
        <taxon>Bacteroidia</taxon>
        <taxon>Bacteroidales</taxon>
        <taxon>Prevotellaceae</taxon>
        <taxon>Prevotella</taxon>
    </lineage>
</organism>
<dbReference type="AlphaFoldDB" id="F0F795"/>
<evidence type="ECO:0000313" key="2">
    <source>
        <dbReference type="Proteomes" id="UP000005697"/>
    </source>
</evidence>
<name>F0F795_9BACT</name>
<keyword evidence="2" id="KW-1185">Reference proteome</keyword>
<proteinExistence type="predicted"/>
<dbReference type="Proteomes" id="UP000005697">
    <property type="component" value="Unassembled WGS sequence"/>
</dbReference>
<accession>F0F795</accession>
<evidence type="ECO:0000313" key="1">
    <source>
        <dbReference type="EMBL" id="EGC19977.1"/>
    </source>
</evidence>
<gene>
    <name evidence="1" type="ORF">HMPREF9141_1462</name>
</gene>
<sequence length="54" mass="6097">MEDIAFHVEILLFLQRTSAGLHMPLNSEGLFGIIEKGRFKKQTHMSCAFPVGFC</sequence>
<dbReference type="HOGENOM" id="CLU_3046604_0_0_10"/>